<dbReference type="PIRSF" id="PIRSF000429">
    <property type="entry name" value="Ac-CoA_Ac_transf"/>
    <property type="match status" value="1"/>
</dbReference>
<dbReference type="AlphaFoldDB" id="A0A501PGY6"/>
<name>A0A501PGY6_9PROT</name>
<proteinExistence type="predicted"/>
<dbReference type="CDD" id="cd00829">
    <property type="entry name" value="SCP-x_thiolase"/>
    <property type="match status" value="1"/>
</dbReference>
<dbReference type="OrthoDB" id="9790314at2"/>
<comment type="caution">
    <text evidence="3">The sequence shown here is derived from an EMBL/GenBank/DDBJ whole genome shotgun (WGS) entry which is preliminary data.</text>
</comment>
<evidence type="ECO:0000313" key="3">
    <source>
        <dbReference type="EMBL" id="TPD59261.1"/>
    </source>
</evidence>
<evidence type="ECO:0000259" key="2">
    <source>
        <dbReference type="Pfam" id="PF22691"/>
    </source>
</evidence>
<protein>
    <submittedName>
        <fullName evidence="3">Thiolase family protein</fullName>
    </submittedName>
</protein>
<dbReference type="InterPro" id="IPR002155">
    <property type="entry name" value="Thiolase"/>
</dbReference>
<dbReference type="Pfam" id="PF00108">
    <property type="entry name" value="Thiolase_N"/>
    <property type="match status" value="1"/>
</dbReference>
<dbReference type="PANTHER" id="PTHR42870">
    <property type="entry name" value="ACETYL-COA C-ACETYLTRANSFERASE"/>
    <property type="match status" value="1"/>
</dbReference>
<accession>A0A501PGY6</accession>
<feature type="domain" description="Thiolase N-terminal" evidence="1">
    <location>
        <begin position="5"/>
        <end position="209"/>
    </location>
</feature>
<evidence type="ECO:0000313" key="4">
    <source>
        <dbReference type="Proteomes" id="UP000319148"/>
    </source>
</evidence>
<organism evidence="3 4">
    <name type="scientific">Emcibacter nanhaiensis</name>
    <dbReference type="NCBI Taxonomy" id="1505037"/>
    <lineage>
        <taxon>Bacteria</taxon>
        <taxon>Pseudomonadati</taxon>
        <taxon>Pseudomonadota</taxon>
        <taxon>Alphaproteobacteria</taxon>
        <taxon>Emcibacterales</taxon>
        <taxon>Emcibacteraceae</taxon>
        <taxon>Emcibacter</taxon>
    </lineage>
</organism>
<dbReference type="Gene3D" id="3.40.47.10">
    <property type="match status" value="1"/>
</dbReference>
<evidence type="ECO:0000259" key="1">
    <source>
        <dbReference type="Pfam" id="PF00108"/>
    </source>
</evidence>
<dbReference type="InterPro" id="IPR020616">
    <property type="entry name" value="Thiolase_N"/>
</dbReference>
<dbReference type="GO" id="GO:0003988">
    <property type="term" value="F:acetyl-CoA C-acyltransferase activity"/>
    <property type="evidence" value="ECO:0007669"/>
    <property type="project" value="UniProtKB-ARBA"/>
</dbReference>
<dbReference type="PANTHER" id="PTHR42870:SF1">
    <property type="entry name" value="NON-SPECIFIC LIPID-TRANSFER PROTEIN-LIKE 2"/>
    <property type="match status" value="1"/>
</dbReference>
<dbReference type="EMBL" id="VFIY01000014">
    <property type="protein sequence ID" value="TPD59261.1"/>
    <property type="molecule type" value="Genomic_DNA"/>
</dbReference>
<gene>
    <name evidence="3" type="ORF">FIV46_10715</name>
</gene>
<dbReference type="InterPro" id="IPR055140">
    <property type="entry name" value="Thiolase_C_2"/>
</dbReference>
<feature type="domain" description="Thiolase C-terminal" evidence="2">
    <location>
        <begin position="277"/>
        <end position="398"/>
    </location>
</feature>
<dbReference type="Proteomes" id="UP000319148">
    <property type="component" value="Unassembled WGS sequence"/>
</dbReference>
<dbReference type="RefSeq" id="WP_139940925.1">
    <property type="nucleotide sequence ID" value="NZ_JBHSYP010000006.1"/>
</dbReference>
<keyword evidence="4" id="KW-1185">Reference proteome</keyword>
<sequence>MKTDIYIVGVGMTPFGHHANNSVGSLARAAMTNALSDAAVEQNTVQSIYFSNSTQGHMEGQDTIRGQVALIPRSYAGTPIYNVEAACAGGSIAFHLAARHLRAGDGDLVAAVGAEKMISDDRKKMFSVFDGGWDVSKAQEILHRFRSIGMSIEGASSHSEMPYSAIMEVYAAMCRDRMERFGVTQQQLATVAAKNRKNASLNPIAHFQKAYSIEEILASRLIVFPLTLLMCSPISDGAAAILLTTEQGLTKYGIDRRRAVRVMASVVQSGGERAPDDFHHQVTCNTAREAYELAALDPDDMDLAEVHDAAAMGEIIQSENLGFCPIGEGGDLALSGATGPSGRIPVNPSGGLEGRGHPIGATGLAQIHEIVTQLRGEAGKRQVENARHAIQENGGGIYGLEEAVAHVGIYRAPNT</sequence>
<dbReference type="InterPro" id="IPR016039">
    <property type="entry name" value="Thiolase-like"/>
</dbReference>
<dbReference type="Pfam" id="PF22691">
    <property type="entry name" value="Thiolase_C_1"/>
    <property type="match status" value="1"/>
</dbReference>
<dbReference type="SUPFAM" id="SSF53901">
    <property type="entry name" value="Thiolase-like"/>
    <property type="match status" value="2"/>
</dbReference>
<reference evidence="4" key="1">
    <citation type="submission" date="2019-06" db="EMBL/GenBank/DDBJ databases">
        <title>The complete genome of Emcibacter congregatus ZYLT.</title>
        <authorList>
            <person name="Zhao Z."/>
        </authorList>
    </citation>
    <scope>NUCLEOTIDE SEQUENCE [LARGE SCALE GENOMIC DNA]</scope>
    <source>
        <strain evidence="4">MCCC 1A06723</strain>
    </source>
</reference>